<evidence type="ECO:0000256" key="8">
    <source>
        <dbReference type="ARBA" id="ARBA00023326"/>
    </source>
</evidence>
<dbReference type="PANTHER" id="PTHR33753:SF2">
    <property type="entry name" value="GLYCOSIDE HYDROLASE FAMILY 7 PROTEIN"/>
    <property type="match status" value="1"/>
</dbReference>
<organism evidence="11 12">
    <name type="scientific">Triangularia verruculosa</name>
    <dbReference type="NCBI Taxonomy" id="2587418"/>
    <lineage>
        <taxon>Eukaryota</taxon>
        <taxon>Fungi</taxon>
        <taxon>Dikarya</taxon>
        <taxon>Ascomycota</taxon>
        <taxon>Pezizomycotina</taxon>
        <taxon>Sordariomycetes</taxon>
        <taxon>Sordariomycetidae</taxon>
        <taxon>Sordariales</taxon>
        <taxon>Podosporaceae</taxon>
        <taxon>Triangularia</taxon>
    </lineage>
</organism>
<feature type="signal peptide" evidence="10">
    <location>
        <begin position="1"/>
        <end position="18"/>
    </location>
</feature>
<evidence type="ECO:0000256" key="3">
    <source>
        <dbReference type="ARBA" id="ARBA00022729"/>
    </source>
</evidence>
<dbReference type="GO" id="GO:0030245">
    <property type="term" value="P:cellulose catabolic process"/>
    <property type="evidence" value="ECO:0007669"/>
    <property type="project" value="UniProtKB-KW"/>
</dbReference>
<keyword evidence="7 9" id="KW-0326">Glycosidase</keyword>
<dbReference type="PANTHER" id="PTHR33753">
    <property type="entry name" value="1,4-BETA-D-GLUCAN CELLOBIOHYDROLASE B"/>
    <property type="match status" value="1"/>
</dbReference>
<dbReference type="SUPFAM" id="SSF49899">
    <property type="entry name" value="Concanavalin A-like lectins/glucanases"/>
    <property type="match status" value="1"/>
</dbReference>
<keyword evidence="4 9" id="KW-0378">Hydrolase</keyword>
<dbReference type="Gene3D" id="2.70.100.10">
    <property type="entry name" value="Glycoside hydrolase, family 7, domain"/>
    <property type="match status" value="1"/>
</dbReference>
<proteinExistence type="inferred from homology"/>
<name>A0AAN6XRX1_9PEZI</name>
<evidence type="ECO:0000256" key="9">
    <source>
        <dbReference type="RuleBase" id="RU361164"/>
    </source>
</evidence>
<comment type="catalytic activity">
    <reaction evidence="1">
        <text>Hydrolysis of (1-&gt;4)-beta-D-glucosidic linkages in cellulose and cellotetraose, releasing cellobiose from the non-reducing ends of the chains.</text>
        <dbReference type="EC" id="3.2.1.91"/>
    </reaction>
</comment>
<evidence type="ECO:0000256" key="4">
    <source>
        <dbReference type="ARBA" id="ARBA00022801"/>
    </source>
</evidence>
<dbReference type="InterPro" id="IPR013320">
    <property type="entry name" value="ConA-like_dom_sf"/>
</dbReference>
<comment type="similarity">
    <text evidence="2 9">Belongs to the glycosyl hydrolase 7 (cellulase C) family.</text>
</comment>
<keyword evidence="6" id="KW-0119">Carbohydrate metabolism</keyword>
<reference evidence="11" key="1">
    <citation type="journal article" date="2023" name="Mol. Phylogenet. Evol.">
        <title>Genome-scale phylogeny and comparative genomics of the fungal order Sordariales.</title>
        <authorList>
            <person name="Hensen N."/>
            <person name="Bonometti L."/>
            <person name="Westerberg I."/>
            <person name="Brannstrom I.O."/>
            <person name="Guillou S."/>
            <person name="Cros-Aarteil S."/>
            <person name="Calhoun S."/>
            <person name="Haridas S."/>
            <person name="Kuo A."/>
            <person name="Mondo S."/>
            <person name="Pangilinan J."/>
            <person name="Riley R."/>
            <person name="LaButti K."/>
            <person name="Andreopoulos B."/>
            <person name="Lipzen A."/>
            <person name="Chen C."/>
            <person name="Yan M."/>
            <person name="Daum C."/>
            <person name="Ng V."/>
            <person name="Clum A."/>
            <person name="Steindorff A."/>
            <person name="Ohm R.A."/>
            <person name="Martin F."/>
            <person name="Silar P."/>
            <person name="Natvig D.O."/>
            <person name="Lalanne C."/>
            <person name="Gautier V."/>
            <person name="Ament-Velasquez S.L."/>
            <person name="Kruys A."/>
            <person name="Hutchinson M.I."/>
            <person name="Powell A.J."/>
            <person name="Barry K."/>
            <person name="Miller A.N."/>
            <person name="Grigoriev I.V."/>
            <person name="Debuchy R."/>
            <person name="Gladieux P."/>
            <person name="Hiltunen Thoren M."/>
            <person name="Johannesson H."/>
        </authorList>
    </citation>
    <scope>NUCLEOTIDE SEQUENCE</scope>
    <source>
        <strain evidence="11">CBS 315.58</strain>
    </source>
</reference>
<evidence type="ECO:0000256" key="7">
    <source>
        <dbReference type="ARBA" id="ARBA00023295"/>
    </source>
</evidence>
<dbReference type="PRINTS" id="PR00734">
    <property type="entry name" value="GLHYDRLASE7"/>
</dbReference>
<accession>A0AAN6XRX1</accession>
<keyword evidence="8 9" id="KW-0624">Polysaccharide degradation</keyword>
<keyword evidence="12" id="KW-1185">Reference proteome</keyword>
<evidence type="ECO:0000313" key="12">
    <source>
        <dbReference type="Proteomes" id="UP001303160"/>
    </source>
</evidence>
<dbReference type="EC" id="3.2.1.-" evidence="9"/>
<sequence>MTSLPALLLSLYVFTVAAQKKGHVQPENHPPFQWTKCTSPGNCTTINAEVVLDANWRWVHDEKQRTCVELGPDGTQWWDANVCDLGDEGVGTTNNCTSKCMLEGAGNYSAFYGITAVNNTLTQKLVTRFEFATTVGSRLFLLEGREKYQMFTLLGNELSFDVDLSTVGCGINAALYFVAMDADGGVERHKPYNHAGAEYGTGYCDGWCQDRQRFVAGKAATNKRDGSLREWRSDGACCPEFAVWDSNAHAFAMSSHICEHDDYNPCDGPYCKPGYIDPDDRAAPPQCARYGCQYNPYRMGVREFYGKGKVVDTTKRFTVVTRWEEDRQYQFFIQDGKRIDVPGPTLEGLPKKAGLTEEMCATQADVFSERYSWAEHGGWATHRRQVLDRPMVLVMSIDANDYFTWNAWLDSTLAPELPVGSERGPCSVENNDPLTVQASNSQAKVVWSNIRFGLIGSTTEL</sequence>
<dbReference type="InterPro" id="IPR001722">
    <property type="entry name" value="Glyco_hydro_7"/>
</dbReference>
<protein>
    <recommendedName>
        <fullName evidence="9">Glucanase</fullName>
        <ecNumber evidence="9">3.2.1.-</ecNumber>
    </recommendedName>
</protein>
<keyword evidence="3 10" id="KW-0732">Signal</keyword>
<dbReference type="AlphaFoldDB" id="A0AAN6XRX1"/>
<dbReference type="Proteomes" id="UP001303160">
    <property type="component" value="Unassembled WGS sequence"/>
</dbReference>
<comment type="caution">
    <text evidence="11">The sequence shown here is derived from an EMBL/GenBank/DDBJ whole genome shotgun (WGS) entry which is preliminary data.</text>
</comment>
<feature type="chain" id="PRO_5043039527" description="Glucanase" evidence="10">
    <location>
        <begin position="19"/>
        <end position="461"/>
    </location>
</feature>
<dbReference type="EMBL" id="MU863889">
    <property type="protein sequence ID" value="KAK4203477.1"/>
    <property type="molecule type" value="Genomic_DNA"/>
</dbReference>
<evidence type="ECO:0000256" key="6">
    <source>
        <dbReference type="ARBA" id="ARBA00023277"/>
    </source>
</evidence>
<evidence type="ECO:0000256" key="5">
    <source>
        <dbReference type="ARBA" id="ARBA00023001"/>
    </source>
</evidence>
<dbReference type="Pfam" id="PF00840">
    <property type="entry name" value="Glyco_hydro_7"/>
    <property type="match status" value="1"/>
</dbReference>
<gene>
    <name evidence="11" type="ORF">QBC40DRAFT_194300</name>
</gene>
<evidence type="ECO:0000313" key="11">
    <source>
        <dbReference type="EMBL" id="KAK4203477.1"/>
    </source>
</evidence>
<evidence type="ECO:0000256" key="1">
    <source>
        <dbReference type="ARBA" id="ARBA00001641"/>
    </source>
</evidence>
<keyword evidence="5 9" id="KW-0136">Cellulose degradation</keyword>
<dbReference type="GO" id="GO:0016162">
    <property type="term" value="F:cellulose 1,4-beta-cellobiosidase activity"/>
    <property type="evidence" value="ECO:0007669"/>
    <property type="project" value="UniProtKB-EC"/>
</dbReference>
<evidence type="ECO:0000256" key="2">
    <source>
        <dbReference type="ARBA" id="ARBA00006044"/>
    </source>
</evidence>
<dbReference type="InterPro" id="IPR037019">
    <property type="entry name" value="Glyco_hydro_7_sf"/>
</dbReference>
<reference evidence="11" key="2">
    <citation type="submission" date="2023-05" db="EMBL/GenBank/DDBJ databases">
        <authorList>
            <consortium name="Lawrence Berkeley National Laboratory"/>
            <person name="Steindorff A."/>
            <person name="Hensen N."/>
            <person name="Bonometti L."/>
            <person name="Westerberg I."/>
            <person name="Brannstrom I.O."/>
            <person name="Guillou S."/>
            <person name="Cros-Aarteil S."/>
            <person name="Calhoun S."/>
            <person name="Haridas S."/>
            <person name="Kuo A."/>
            <person name="Mondo S."/>
            <person name="Pangilinan J."/>
            <person name="Riley R."/>
            <person name="Labutti K."/>
            <person name="Andreopoulos B."/>
            <person name="Lipzen A."/>
            <person name="Chen C."/>
            <person name="Yanf M."/>
            <person name="Daum C."/>
            <person name="Ng V."/>
            <person name="Clum A."/>
            <person name="Ohm R."/>
            <person name="Martin F."/>
            <person name="Silar P."/>
            <person name="Natvig D."/>
            <person name="Lalanne C."/>
            <person name="Gautier V."/>
            <person name="Ament-Velasquez S.L."/>
            <person name="Kruys A."/>
            <person name="Hutchinson M.I."/>
            <person name="Powell A.J."/>
            <person name="Barry K."/>
            <person name="Miller A.N."/>
            <person name="Grigoriev I.V."/>
            <person name="Debuchy R."/>
            <person name="Gladieux P."/>
            <person name="Thoren M.H."/>
            <person name="Johannesson H."/>
        </authorList>
    </citation>
    <scope>NUCLEOTIDE SEQUENCE</scope>
    <source>
        <strain evidence="11">CBS 315.58</strain>
    </source>
</reference>
<evidence type="ECO:0000256" key="10">
    <source>
        <dbReference type="SAM" id="SignalP"/>
    </source>
</evidence>